<dbReference type="SMART" id="SM00248">
    <property type="entry name" value="ANK"/>
    <property type="match status" value="2"/>
</dbReference>
<dbReference type="PANTHER" id="PTHR24133">
    <property type="entry name" value="ANKYRIN DOMAIN-CONTAINING"/>
    <property type="match status" value="1"/>
</dbReference>
<feature type="repeat" description="ANK" evidence="1">
    <location>
        <begin position="257"/>
        <end position="289"/>
    </location>
</feature>
<dbReference type="InterPro" id="IPR036770">
    <property type="entry name" value="Ankyrin_rpt-contain_sf"/>
</dbReference>
<comment type="caution">
    <text evidence="2">The sequence shown here is derived from an EMBL/GenBank/DDBJ whole genome shotgun (WGS) entry which is preliminary data.</text>
</comment>
<dbReference type="EMBL" id="CAWUHB010000005">
    <property type="protein sequence ID" value="CAK7212212.1"/>
    <property type="molecule type" value="Genomic_DNA"/>
</dbReference>
<name>A0ABP0AY35_9PEZI</name>
<evidence type="ECO:0008006" key="4">
    <source>
        <dbReference type="Google" id="ProtNLM"/>
    </source>
</evidence>
<reference evidence="2 3" key="1">
    <citation type="submission" date="2024-01" db="EMBL/GenBank/DDBJ databases">
        <authorList>
            <person name="Allen C."/>
            <person name="Tagirdzhanova G."/>
        </authorList>
    </citation>
    <scope>NUCLEOTIDE SEQUENCE [LARGE SCALE GENOMIC DNA]</scope>
</reference>
<evidence type="ECO:0000313" key="3">
    <source>
        <dbReference type="Proteomes" id="UP001642405"/>
    </source>
</evidence>
<keyword evidence="3" id="KW-1185">Reference proteome</keyword>
<keyword evidence="1" id="KW-0040">ANK repeat</keyword>
<dbReference type="InterPro" id="IPR052391">
    <property type="entry name" value="E3_Ligase-Neurotoxin"/>
</dbReference>
<protein>
    <recommendedName>
        <fullName evidence="4">Ankyrin repeat protein</fullName>
    </recommendedName>
</protein>
<proteinExistence type="predicted"/>
<organism evidence="2 3">
    <name type="scientific">Sporothrix curviconia</name>
    <dbReference type="NCBI Taxonomy" id="1260050"/>
    <lineage>
        <taxon>Eukaryota</taxon>
        <taxon>Fungi</taxon>
        <taxon>Dikarya</taxon>
        <taxon>Ascomycota</taxon>
        <taxon>Pezizomycotina</taxon>
        <taxon>Sordariomycetes</taxon>
        <taxon>Sordariomycetidae</taxon>
        <taxon>Ophiostomatales</taxon>
        <taxon>Ophiostomataceae</taxon>
        <taxon>Sporothrix</taxon>
    </lineage>
</organism>
<dbReference type="Proteomes" id="UP001642405">
    <property type="component" value="Unassembled WGS sequence"/>
</dbReference>
<dbReference type="PROSITE" id="PS50088">
    <property type="entry name" value="ANK_REPEAT"/>
    <property type="match status" value="1"/>
</dbReference>
<evidence type="ECO:0000256" key="1">
    <source>
        <dbReference type="PROSITE-ProRule" id="PRU00023"/>
    </source>
</evidence>
<sequence>MSALLKEHMEVLRMVQACDSTKRMGSALPDDILGQFTSAIASDDIDTVHKLLDEHFPDRTEKFPGKYHVNELYPCLSQAARHDQVLVLQDILLPYSHLRHTFEFVAKEAADACSKNVLLFLLDNGWDINQRRNQQSLTVLESFLCQSTLDRDNDEHRGDMAYWLINRGASLNARPDHIDTTGMSYAVKKASVEFVRELLDHHGGDAQRGQPLHNALCRWPQADIVAMLGVLLDRGAPLNQVMYAGDERASRNFRVIDLGTPLHDAAQKGNIEAVEYLLARGADTSIPSSRTKTTAWEWADKAGHREIAAIIQSRNRQKL</sequence>
<dbReference type="Pfam" id="PF00023">
    <property type="entry name" value="Ank"/>
    <property type="match status" value="1"/>
</dbReference>
<dbReference type="PANTHER" id="PTHR24133:SF40">
    <property type="entry name" value="ANKYRIN REPEAT DOMAIN 44"/>
    <property type="match status" value="1"/>
</dbReference>
<dbReference type="SUPFAM" id="SSF48403">
    <property type="entry name" value="Ankyrin repeat"/>
    <property type="match status" value="1"/>
</dbReference>
<dbReference type="Gene3D" id="1.25.40.20">
    <property type="entry name" value="Ankyrin repeat-containing domain"/>
    <property type="match status" value="2"/>
</dbReference>
<dbReference type="PROSITE" id="PS50297">
    <property type="entry name" value="ANK_REP_REGION"/>
    <property type="match status" value="1"/>
</dbReference>
<accession>A0ABP0AY35</accession>
<evidence type="ECO:0000313" key="2">
    <source>
        <dbReference type="EMBL" id="CAK7212212.1"/>
    </source>
</evidence>
<gene>
    <name evidence="2" type="ORF">SCUCBS95973_001373</name>
</gene>
<dbReference type="InterPro" id="IPR002110">
    <property type="entry name" value="Ankyrin_rpt"/>
</dbReference>